<dbReference type="Proteomes" id="UP000195950">
    <property type="component" value="Unassembled WGS sequence"/>
</dbReference>
<dbReference type="InterPro" id="IPR033985">
    <property type="entry name" value="SusD-like_N"/>
</dbReference>
<evidence type="ECO:0000256" key="4">
    <source>
        <dbReference type="ARBA" id="ARBA00023136"/>
    </source>
</evidence>
<dbReference type="GO" id="GO:0009279">
    <property type="term" value="C:cell outer membrane"/>
    <property type="evidence" value="ECO:0007669"/>
    <property type="project" value="UniProtKB-SubCell"/>
</dbReference>
<evidence type="ECO:0000313" key="8">
    <source>
        <dbReference type="EMBL" id="OUP14702.1"/>
    </source>
</evidence>
<accession>A0A1Y4ID00</accession>
<dbReference type="InterPro" id="IPR011990">
    <property type="entry name" value="TPR-like_helical_dom_sf"/>
</dbReference>
<dbReference type="RefSeq" id="WP_087346824.1">
    <property type="nucleotide sequence ID" value="NZ_NFJX01000028.1"/>
</dbReference>
<dbReference type="PROSITE" id="PS51257">
    <property type="entry name" value="PROKAR_LIPOPROTEIN"/>
    <property type="match status" value="1"/>
</dbReference>
<dbReference type="AlphaFoldDB" id="A0A1Y4ID00"/>
<keyword evidence="4" id="KW-0472">Membrane</keyword>
<proteinExistence type="inferred from homology"/>
<evidence type="ECO:0000259" key="7">
    <source>
        <dbReference type="Pfam" id="PF14322"/>
    </source>
</evidence>
<dbReference type="Pfam" id="PF14322">
    <property type="entry name" value="SusD-like_3"/>
    <property type="match status" value="1"/>
</dbReference>
<gene>
    <name evidence="8" type="ORF">B5F32_19700</name>
</gene>
<dbReference type="EMBL" id="NFJX01000028">
    <property type="protein sequence ID" value="OUP14702.1"/>
    <property type="molecule type" value="Genomic_DNA"/>
</dbReference>
<comment type="similarity">
    <text evidence="2">Belongs to the SusD family.</text>
</comment>
<keyword evidence="3" id="KW-0732">Signal</keyword>
<evidence type="ECO:0000256" key="1">
    <source>
        <dbReference type="ARBA" id="ARBA00004442"/>
    </source>
</evidence>
<feature type="domain" description="SusD-like N-terminal" evidence="7">
    <location>
        <begin position="23"/>
        <end position="228"/>
    </location>
</feature>
<dbReference type="SUPFAM" id="SSF48452">
    <property type="entry name" value="TPR-like"/>
    <property type="match status" value="1"/>
</dbReference>
<organism evidence="8 9">
    <name type="scientific">Parabacteroides distasonis</name>
    <dbReference type="NCBI Taxonomy" id="823"/>
    <lineage>
        <taxon>Bacteria</taxon>
        <taxon>Pseudomonadati</taxon>
        <taxon>Bacteroidota</taxon>
        <taxon>Bacteroidia</taxon>
        <taxon>Bacteroidales</taxon>
        <taxon>Tannerellaceae</taxon>
        <taxon>Parabacteroides</taxon>
    </lineage>
</organism>
<feature type="domain" description="RagB/SusD" evidence="6">
    <location>
        <begin position="300"/>
        <end position="616"/>
    </location>
</feature>
<protein>
    <submittedName>
        <fullName evidence="8">RagB/SusD family nutrient uptake outer membrane protein</fullName>
    </submittedName>
</protein>
<evidence type="ECO:0000256" key="2">
    <source>
        <dbReference type="ARBA" id="ARBA00006275"/>
    </source>
</evidence>
<sequence length="618" mass="69707">MNTIKYFNSLICGIVFLSFTSCDYLDKEPFDLITPDQVWEDPKLINGVLVNLYDKMQLEDFNYRHYADYQLVNLTTMSDEAQGSFQKDPVFDNGNATYAYADDLFGTFADPYKGIRNCNDFLAQLKEALLDEVEKASLEAEVRFIRAWHYFTLVKRYGGVPIIMEPQEYNGADQLESLQLPRSKEEEVYNFIIDECNAIAENLPLQRDASGKYRADKGAALALCSRAALYAGSIAKYGTVQLDGIVGIPTEKANHFYQIAYDASKKVMDLGVYALYLKKPDDRAQNYCDMFLKGNGDNGEYIFQKQYNVAGGKGHDFDKRNAPFSFRAGGWGCGAAPTLEMVEEYEYLDGSEGTLVLTNPDGSARAFDDPMELFANKDPRLFASVYLPGSPCKGDIVEWRRGIINSNGEKIQATKQPDAVENYVDPSTGITYNVSGKDGGADAGDPSKTGFYQKKFWDETLTDLNMGKSETPRPVFRLAEMYLNLAEAAVEMGGKEQEALNAINAIRERAGIAKQTSIDIQKVRHERKVELAFEGHRYWDMRRWRIAHLDVAQGGLNGFRGSALYPWLDTRTQKYVFERGNKPPKQVRLFLEKNYYVKIGSDDMNSNPKLVQNPGYTN</sequence>
<dbReference type="Gene3D" id="1.25.40.390">
    <property type="match status" value="1"/>
</dbReference>
<comment type="caution">
    <text evidence="8">The sequence shown here is derived from an EMBL/GenBank/DDBJ whole genome shotgun (WGS) entry which is preliminary data.</text>
</comment>
<name>A0A1Y4ID00_PARDI</name>
<dbReference type="CDD" id="cd08977">
    <property type="entry name" value="SusD"/>
    <property type="match status" value="1"/>
</dbReference>
<evidence type="ECO:0000256" key="3">
    <source>
        <dbReference type="ARBA" id="ARBA00022729"/>
    </source>
</evidence>
<evidence type="ECO:0000313" key="9">
    <source>
        <dbReference type="Proteomes" id="UP000195950"/>
    </source>
</evidence>
<dbReference type="Pfam" id="PF07980">
    <property type="entry name" value="SusD_RagB"/>
    <property type="match status" value="1"/>
</dbReference>
<reference evidence="9" key="1">
    <citation type="submission" date="2017-04" db="EMBL/GenBank/DDBJ databases">
        <title>Function of individual gut microbiota members based on whole genome sequencing of pure cultures obtained from chicken caecum.</title>
        <authorList>
            <person name="Medvecky M."/>
            <person name="Cejkova D."/>
            <person name="Polansky O."/>
            <person name="Karasova D."/>
            <person name="Kubasova T."/>
            <person name="Cizek A."/>
            <person name="Rychlik I."/>
        </authorList>
    </citation>
    <scope>NUCLEOTIDE SEQUENCE [LARGE SCALE GENOMIC DNA]</scope>
    <source>
        <strain evidence="9">An199</strain>
    </source>
</reference>
<dbReference type="InterPro" id="IPR012944">
    <property type="entry name" value="SusD_RagB_dom"/>
</dbReference>
<evidence type="ECO:0000256" key="5">
    <source>
        <dbReference type="ARBA" id="ARBA00023237"/>
    </source>
</evidence>
<comment type="subcellular location">
    <subcellularLocation>
        <location evidence="1">Cell outer membrane</location>
    </subcellularLocation>
</comment>
<keyword evidence="5" id="KW-0998">Cell outer membrane</keyword>
<evidence type="ECO:0000259" key="6">
    <source>
        <dbReference type="Pfam" id="PF07980"/>
    </source>
</evidence>